<dbReference type="RefSeq" id="WP_377383682.1">
    <property type="nucleotide sequence ID" value="NZ_JBHSAN010000001.1"/>
</dbReference>
<evidence type="ECO:0000259" key="8">
    <source>
        <dbReference type="PROSITE" id="PS50928"/>
    </source>
</evidence>
<dbReference type="Gene3D" id="1.10.3720.10">
    <property type="entry name" value="MetI-like"/>
    <property type="match status" value="1"/>
</dbReference>
<organism evidence="9 10">
    <name type="scientific">Prauserella oleivorans</name>
    <dbReference type="NCBI Taxonomy" id="1478153"/>
    <lineage>
        <taxon>Bacteria</taxon>
        <taxon>Bacillati</taxon>
        <taxon>Actinomycetota</taxon>
        <taxon>Actinomycetes</taxon>
        <taxon>Pseudonocardiales</taxon>
        <taxon>Pseudonocardiaceae</taxon>
        <taxon>Prauserella</taxon>
    </lineage>
</organism>
<dbReference type="InterPro" id="IPR035906">
    <property type="entry name" value="MetI-like_sf"/>
</dbReference>
<evidence type="ECO:0000256" key="1">
    <source>
        <dbReference type="ARBA" id="ARBA00004651"/>
    </source>
</evidence>
<keyword evidence="4 7" id="KW-0812">Transmembrane</keyword>
<keyword evidence="6 7" id="KW-0472">Membrane</keyword>
<evidence type="ECO:0000256" key="3">
    <source>
        <dbReference type="ARBA" id="ARBA00022475"/>
    </source>
</evidence>
<dbReference type="NCBIfam" id="TIGR01097">
    <property type="entry name" value="PhnE"/>
    <property type="match status" value="1"/>
</dbReference>
<name>A0ABW5W4V4_9PSEU</name>
<comment type="similarity">
    <text evidence="7">Belongs to the binding-protein-dependent transport system permease family.</text>
</comment>
<sequence length="269" mass="28459">MGTRTQERPEVEALARYRRPTWRTTTGVAAVVIVFALSWQGSQLSLSALVDGVPNVVDFLGRLFPPDPAELGTAVELMGQTLAIAVVGTVLGVLVAVPWSLLAARTVFGQAWLHHSARTSVNLVRAVPELMWALLFVSAVGLGPLAGTLAIAVGSAAGLARLFADIFEAEDLRAWQAAEAAGASKAQRISWVLLPQSLPTLSSYALLVLDSNVRAASLLGLVGAGGIGMELNQKLRLFEYGSVLTIVLVVLVVVVVLDRVSAHVRKKLV</sequence>
<feature type="transmembrane region" description="Helical" evidence="7">
    <location>
        <begin position="21"/>
        <end position="39"/>
    </location>
</feature>
<feature type="transmembrane region" description="Helical" evidence="7">
    <location>
        <begin position="129"/>
        <end position="153"/>
    </location>
</feature>
<dbReference type="PANTHER" id="PTHR30043">
    <property type="entry name" value="PHOSPHONATES TRANSPORT SYSTEM PERMEASE PROTEIN"/>
    <property type="match status" value="1"/>
</dbReference>
<dbReference type="Proteomes" id="UP001597478">
    <property type="component" value="Unassembled WGS sequence"/>
</dbReference>
<feature type="transmembrane region" description="Helical" evidence="7">
    <location>
        <begin position="237"/>
        <end position="257"/>
    </location>
</feature>
<keyword evidence="3" id="KW-1003">Cell membrane</keyword>
<keyword evidence="5 7" id="KW-1133">Transmembrane helix</keyword>
<accession>A0ABW5W4V4</accession>
<dbReference type="EMBL" id="JBHUOF010000003">
    <property type="protein sequence ID" value="MFD2798261.1"/>
    <property type="molecule type" value="Genomic_DNA"/>
</dbReference>
<gene>
    <name evidence="9" type="primary">phnE</name>
    <name evidence="9" type="ORF">ACFS2C_02510</name>
</gene>
<evidence type="ECO:0000256" key="5">
    <source>
        <dbReference type="ARBA" id="ARBA00022989"/>
    </source>
</evidence>
<evidence type="ECO:0000256" key="7">
    <source>
        <dbReference type="RuleBase" id="RU363032"/>
    </source>
</evidence>
<dbReference type="SUPFAM" id="SSF161098">
    <property type="entry name" value="MetI-like"/>
    <property type="match status" value="1"/>
</dbReference>
<dbReference type="InterPro" id="IPR005769">
    <property type="entry name" value="PhnE/PtxC"/>
</dbReference>
<dbReference type="PANTHER" id="PTHR30043:SF1">
    <property type="entry name" value="ABC TRANSPORT SYSTEM PERMEASE PROTEIN P69"/>
    <property type="match status" value="1"/>
</dbReference>
<feature type="domain" description="ABC transmembrane type-1" evidence="8">
    <location>
        <begin position="78"/>
        <end position="261"/>
    </location>
</feature>
<keyword evidence="2 7" id="KW-0813">Transport</keyword>
<comment type="subcellular location">
    <subcellularLocation>
        <location evidence="1 7">Cell membrane</location>
        <topology evidence="1 7">Multi-pass membrane protein</topology>
    </subcellularLocation>
</comment>
<feature type="transmembrane region" description="Helical" evidence="7">
    <location>
        <begin position="82"/>
        <end position="108"/>
    </location>
</feature>
<comment type="caution">
    <text evidence="9">The sequence shown here is derived from an EMBL/GenBank/DDBJ whole genome shotgun (WGS) entry which is preliminary data.</text>
</comment>
<reference evidence="10" key="1">
    <citation type="journal article" date="2019" name="Int. J. Syst. Evol. Microbiol.">
        <title>The Global Catalogue of Microorganisms (GCM) 10K type strain sequencing project: providing services to taxonomists for standard genome sequencing and annotation.</title>
        <authorList>
            <consortium name="The Broad Institute Genomics Platform"/>
            <consortium name="The Broad Institute Genome Sequencing Center for Infectious Disease"/>
            <person name="Wu L."/>
            <person name="Ma J."/>
        </authorList>
    </citation>
    <scope>NUCLEOTIDE SEQUENCE [LARGE SCALE GENOMIC DNA]</scope>
    <source>
        <strain evidence="10">IBRC-M 10906</strain>
    </source>
</reference>
<protein>
    <submittedName>
        <fullName evidence="9">Phosphonate ABC transporter, permease protein PhnE</fullName>
    </submittedName>
</protein>
<keyword evidence="10" id="KW-1185">Reference proteome</keyword>
<evidence type="ECO:0000256" key="4">
    <source>
        <dbReference type="ARBA" id="ARBA00022692"/>
    </source>
</evidence>
<proteinExistence type="inferred from homology"/>
<evidence type="ECO:0000313" key="9">
    <source>
        <dbReference type="EMBL" id="MFD2798261.1"/>
    </source>
</evidence>
<evidence type="ECO:0000313" key="10">
    <source>
        <dbReference type="Proteomes" id="UP001597478"/>
    </source>
</evidence>
<dbReference type="PROSITE" id="PS50928">
    <property type="entry name" value="ABC_TM1"/>
    <property type="match status" value="1"/>
</dbReference>
<evidence type="ECO:0000256" key="6">
    <source>
        <dbReference type="ARBA" id="ARBA00023136"/>
    </source>
</evidence>
<evidence type="ECO:0000256" key="2">
    <source>
        <dbReference type="ARBA" id="ARBA00022448"/>
    </source>
</evidence>
<dbReference type="InterPro" id="IPR000515">
    <property type="entry name" value="MetI-like"/>
</dbReference>
<dbReference type="Pfam" id="PF00528">
    <property type="entry name" value="BPD_transp_1"/>
    <property type="match status" value="1"/>
</dbReference>